<comment type="catalytic activity">
    <reaction evidence="1 17">
        <text>Hydrolytically removes 5'-nucleotides successively from the 3'-hydroxy termini of 3'-hydroxy-terminated oligonucleotides.</text>
        <dbReference type="EC" id="3.1.4.1"/>
    </reaction>
</comment>
<feature type="compositionally biased region" description="Acidic residues" evidence="18">
    <location>
        <begin position="223"/>
        <end position="234"/>
    </location>
</feature>
<evidence type="ECO:0000256" key="1">
    <source>
        <dbReference type="ARBA" id="ARBA00000983"/>
    </source>
</evidence>
<dbReference type="GO" id="GO:0004528">
    <property type="term" value="F:phosphodiesterase I activity"/>
    <property type="evidence" value="ECO:0007669"/>
    <property type="project" value="UniProtKB-EC"/>
</dbReference>
<reference evidence="20" key="1">
    <citation type="submission" date="2019-04" db="EMBL/GenBank/DDBJ databases">
        <title>Genome assembly of Zosterops borbonicus 15179.</title>
        <authorList>
            <person name="Leroy T."/>
            <person name="Anselmetti Y."/>
            <person name="Tilak M.-K."/>
            <person name="Nabholz B."/>
        </authorList>
    </citation>
    <scope>NUCLEOTIDE SEQUENCE</scope>
    <source>
        <strain evidence="20">HGM_15179</strain>
        <tissue evidence="20">Muscle</tissue>
    </source>
</reference>
<feature type="compositionally biased region" description="Acidic residues" evidence="18">
    <location>
        <begin position="98"/>
        <end position="124"/>
    </location>
</feature>
<dbReference type="InterPro" id="IPR012173">
    <property type="entry name" value="Mpp10"/>
</dbReference>
<keyword evidence="7 17" id="KW-0227">DNA damage</keyword>
<feature type="region of interest" description="Disordered" evidence="18">
    <location>
        <begin position="756"/>
        <end position="782"/>
    </location>
</feature>
<dbReference type="Pfam" id="PF04006">
    <property type="entry name" value="Mpp10"/>
    <property type="match status" value="1"/>
</dbReference>
<name>A0A8K1GIL2_9PASS</name>
<dbReference type="PANTHER" id="PTHR15749:SF4">
    <property type="entry name" value="FANCONI-ASSOCIATED NUCLEASE 1"/>
    <property type="match status" value="1"/>
</dbReference>
<evidence type="ECO:0000256" key="2">
    <source>
        <dbReference type="ARBA" id="ARBA00004123"/>
    </source>
</evidence>
<organism evidence="20 21">
    <name type="scientific">Zosterops borbonicus</name>
    <dbReference type="NCBI Taxonomy" id="364589"/>
    <lineage>
        <taxon>Eukaryota</taxon>
        <taxon>Metazoa</taxon>
        <taxon>Chordata</taxon>
        <taxon>Craniata</taxon>
        <taxon>Vertebrata</taxon>
        <taxon>Euteleostomi</taxon>
        <taxon>Archelosauria</taxon>
        <taxon>Archosauria</taxon>
        <taxon>Dinosauria</taxon>
        <taxon>Saurischia</taxon>
        <taxon>Theropoda</taxon>
        <taxon>Coelurosauria</taxon>
        <taxon>Aves</taxon>
        <taxon>Neognathae</taxon>
        <taxon>Neoaves</taxon>
        <taxon>Telluraves</taxon>
        <taxon>Australaves</taxon>
        <taxon>Passeriformes</taxon>
        <taxon>Sylvioidea</taxon>
        <taxon>Zosteropidae</taxon>
        <taxon>Zosterops</taxon>
    </lineage>
</organism>
<comment type="similarity">
    <text evidence="3 17">Belongs to the FAN1 family.</text>
</comment>
<evidence type="ECO:0000256" key="4">
    <source>
        <dbReference type="ARBA" id="ARBA00022722"/>
    </source>
</evidence>
<comment type="subcellular location">
    <subcellularLocation>
        <location evidence="2 17">Nucleus</location>
    </subcellularLocation>
</comment>
<dbReference type="Gene3D" id="3.40.1350.10">
    <property type="match status" value="1"/>
</dbReference>
<dbReference type="Proteomes" id="UP000796761">
    <property type="component" value="Unassembled WGS sequence"/>
</dbReference>
<evidence type="ECO:0000256" key="10">
    <source>
        <dbReference type="ARBA" id="ARBA00022833"/>
    </source>
</evidence>
<evidence type="ECO:0000256" key="5">
    <source>
        <dbReference type="ARBA" id="ARBA00022723"/>
    </source>
</evidence>
<dbReference type="InterPro" id="IPR014883">
    <property type="entry name" value="VRR_NUC"/>
</dbReference>
<comment type="cofactor">
    <cofactor evidence="17">
        <name>Mg(2+)</name>
        <dbReference type="ChEBI" id="CHEBI:18420"/>
    </cofactor>
    <cofactor evidence="17">
        <name>Mn(2+)</name>
        <dbReference type="ChEBI" id="CHEBI:29035"/>
    </cofactor>
</comment>
<evidence type="ECO:0000256" key="11">
    <source>
        <dbReference type="ARBA" id="ARBA00022839"/>
    </source>
</evidence>
<dbReference type="OrthoDB" id="76364at2759"/>
<dbReference type="Pfam" id="PF08774">
    <property type="entry name" value="VRR_NUC"/>
    <property type="match status" value="1"/>
</dbReference>
<feature type="region of interest" description="Disordered" evidence="18">
    <location>
        <begin position="223"/>
        <end position="345"/>
    </location>
</feature>
<feature type="region of interest" description="Disordered" evidence="18">
    <location>
        <begin position="684"/>
        <end position="730"/>
    </location>
</feature>
<comment type="caution">
    <text evidence="20">The sequence shown here is derived from an EMBL/GenBank/DDBJ whole genome shotgun (WGS) entry which is preliminary data.</text>
</comment>
<evidence type="ECO:0000256" key="9">
    <source>
        <dbReference type="ARBA" id="ARBA00022801"/>
    </source>
</evidence>
<evidence type="ECO:0000256" key="12">
    <source>
        <dbReference type="ARBA" id="ARBA00022842"/>
    </source>
</evidence>
<evidence type="ECO:0000256" key="17">
    <source>
        <dbReference type="RuleBase" id="RU365033"/>
    </source>
</evidence>
<feature type="compositionally biased region" description="Basic residues" evidence="18">
    <location>
        <begin position="559"/>
        <end position="574"/>
    </location>
</feature>
<feature type="region of interest" description="Disordered" evidence="18">
    <location>
        <begin position="97"/>
        <end position="124"/>
    </location>
</feature>
<protein>
    <recommendedName>
        <fullName evidence="17">Fanconi-associated nuclease</fullName>
        <ecNumber evidence="17">3.1.4.1</ecNumber>
    </recommendedName>
</protein>
<dbReference type="InterPro" id="IPR049132">
    <property type="entry name" value="FAN1-like_euk"/>
</dbReference>
<keyword evidence="5 17" id="KW-0479">Metal-binding</keyword>
<evidence type="ECO:0000256" key="3">
    <source>
        <dbReference type="ARBA" id="ARBA00005533"/>
    </source>
</evidence>
<feature type="domain" description="VRR-NUC" evidence="19">
    <location>
        <begin position="1407"/>
        <end position="1522"/>
    </location>
</feature>
<comment type="function">
    <text evidence="17">Nuclease required for the repair of DNA interstrand cross-links (ICL). Acts as a 5'-3' exonuclease that anchors at a cut end of DNA and cleaves DNA successively at every third nucleotide, allowing to excise an ICL from one strand through flanking incisions.</text>
</comment>
<dbReference type="InterPro" id="IPR049125">
    <property type="entry name" value="FAN1-like_WH"/>
</dbReference>
<dbReference type="GO" id="GO:0008270">
    <property type="term" value="F:zinc ion binding"/>
    <property type="evidence" value="ECO:0007669"/>
    <property type="project" value="UniProtKB-KW"/>
</dbReference>
<feature type="compositionally biased region" description="Basic and acidic residues" evidence="18">
    <location>
        <begin position="298"/>
        <end position="309"/>
    </location>
</feature>
<keyword evidence="6" id="KW-0255">Endonuclease</keyword>
<keyword evidence="14 17" id="KW-0234">DNA repair</keyword>
<feature type="compositionally biased region" description="Acidic residues" evidence="18">
    <location>
        <begin position="253"/>
        <end position="297"/>
    </location>
</feature>
<evidence type="ECO:0000313" key="20">
    <source>
        <dbReference type="EMBL" id="TRZ18883.1"/>
    </source>
</evidence>
<dbReference type="Pfam" id="PF21170">
    <property type="entry name" value="FAN1_TPR"/>
    <property type="match status" value="1"/>
</dbReference>
<dbReference type="EMBL" id="SWJQ01000204">
    <property type="protein sequence ID" value="TRZ18883.1"/>
    <property type="molecule type" value="Genomic_DNA"/>
</dbReference>
<keyword evidence="16 17" id="KW-0539">Nucleus</keyword>
<keyword evidence="10" id="KW-0862">Zinc</keyword>
<dbReference type="FunFam" id="3.40.1350.10:FF:000004">
    <property type="entry name" value="Fanconi-associated nuclease"/>
    <property type="match status" value="1"/>
</dbReference>
<dbReference type="InterPro" id="IPR049126">
    <property type="entry name" value="FAN1-like_TPR"/>
</dbReference>
<accession>A0A8K1GIL2</accession>
<gene>
    <name evidence="20" type="ORF">HGM15179_008213</name>
</gene>
<sequence>MSLEQLEAVSSCPVTVAWEKSVQDGLAADFRAMTKTLYDLNKGSNIIRGGPLKELVIENFDEEQIWQQLELRNNAVLDFFKKSIARDAKDEDLWLLSDQEEDGSDAETSSEEELEDNEMEVETEEMTVYTKNKDKTKAKEKQSKLRESIMQKYSDEDSDIDFDIEAVEQQAKKAKETTLRKKGRTSVVDDKFFKLAEMEAFLEHAEKEDKEEEDEEEDINYFEDIISDDEDSEEAEVKPIKSSRDMTYKDFFDPVDDDDDDGDLVANDAEEDQEEEADSAIEEQNEESMSEFEDIDEMVEHMKSKEASKKVTFSVPDDSETDDVPEVQLEKDMSPSEIKSSFEKRQEKMSKKIKSLEDALLEEKPWQLKGEVTGQKRPENSLLEETVLFDHAVRMAPVITEETTFQLEDVIKQRILDEAWDDVVPKEKPKEEAFEYKKKISLDHEKSKLSLAEIYEQEYMKLQQQKTEEEENPEHKEIQEMMDSLFQKLDALCNFHFTPKPPVPEVKIVSNLPAISMEEVAPVAVSDAALLAPEEIKEKNKAGDVKTNAEKTPTDKKRELRRKKLRKRMRRREKEKRQKLLEKMKPEQGTKLSKKAAAAKLKRLTKEGKASLLKDEGKDKALKSSQAFFSQLQDQVRMQIKDASKLKKKQKKEKAISVHKLKLRRCLQGGKQVLYEEINSSPPALHSVCGSAAAPESDDGDEIDAGHSSQKENQPSHREDQEQNFSKGEPEFQNEINKCKQEDLVDVVQVPLLADNSNDKRFPSGTRSTKAESRSEGGILSPDKFEGSLAIHTSAELTSNLEVKSQPHTEVTPSKAEVNCGAENCFSRDDAEVLPVEVLEDFKNDMNHTLLGTVEKAEPQDPTGDILDKIDEVLSVPSSPGHPYYLQNFLVVLRAVLENEDDVRLFNEQDLNIITKFYKLSVGGQKLYVRLFQRKLNWLKVNKIEYGEISVDLSPIIEELAAARFLQTETELEDLCEGLDLLSAPELKTLAKIFHLPNPNGQKQQLVDDFLKLSKQRSIFSRSQAGIGAVILKRVKDLAGKCVRVCKGARAVFSRILLLFSLPESLEEEEAGSAGQGLLSTVLRANMGHMVFPSYTVNRQTQVFQDREDLIRYATAVHLSNDIATAMVNGNWEEANQLYLCAKETWSELKNHPSLSYHRILPDYLRRFTVGWVYTRILSQGVEILQRLHKYKEAVQQLQSLLAQDVYCADSRGRWWDRLALNLHQHLKNTKKAVGCIRRGLSDPAVRTGHRLSLCQRALRIRDSPSCRQLQGLLHDLPLITVHDVTHVTISGKMCPQTGMGKSVFLMEDIGDGEGGEDCSVSTVMCSVEELALSHYRRNGFDQGIHGEGSTFITLYGILMWDIIFMDDIPDVFRNSYQTSPLDLYTDSFYENRRAVIEARLQELHTASSETLANLVAEVWTAQEGKAAALVNWGRFISLQQVQSLVSCLGGRFLSGVFRRLSRDLRHCRGGLPDLLVWRSHSRRFKLVEVKGPNDRLSPKQMLWLSELHELGAAVEVCHVQDIGGKSKRLS</sequence>
<evidence type="ECO:0000256" key="6">
    <source>
        <dbReference type="ARBA" id="ARBA00022759"/>
    </source>
</evidence>
<evidence type="ECO:0000313" key="21">
    <source>
        <dbReference type="Proteomes" id="UP000796761"/>
    </source>
</evidence>
<feature type="compositionally biased region" description="Basic and acidic residues" evidence="18">
    <location>
        <begin position="328"/>
        <end position="345"/>
    </location>
</feature>
<keyword evidence="11" id="KW-0269">Exonuclease</keyword>
<evidence type="ECO:0000259" key="19">
    <source>
        <dbReference type="SMART" id="SM00990"/>
    </source>
</evidence>
<dbReference type="CDD" id="cd22326">
    <property type="entry name" value="FAN1-like"/>
    <property type="match status" value="1"/>
</dbReference>
<evidence type="ECO:0000256" key="13">
    <source>
        <dbReference type="ARBA" id="ARBA00023054"/>
    </source>
</evidence>
<proteinExistence type="inferred from homology"/>
<keyword evidence="12 17" id="KW-0460">Magnesium</keyword>
<evidence type="ECO:0000256" key="14">
    <source>
        <dbReference type="ARBA" id="ARBA00023204"/>
    </source>
</evidence>
<evidence type="ECO:0000256" key="8">
    <source>
        <dbReference type="ARBA" id="ARBA00022771"/>
    </source>
</evidence>
<evidence type="ECO:0000256" key="16">
    <source>
        <dbReference type="ARBA" id="ARBA00023242"/>
    </source>
</evidence>
<feature type="compositionally biased region" description="Basic and acidic residues" evidence="18">
    <location>
        <begin position="540"/>
        <end position="558"/>
    </location>
</feature>
<keyword evidence="13" id="KW-0175">Coiled coil</keyword>
<keyword evidence="21" id="KW-1185">Reference proteome</keyword>
<feature type="compositionally biased region" description="Basic and acidic residues" evidence="18">
    <location>
        <begin position="235"/>
        <end position="252"/>
    </location>
</feature>
<dbReference type="SMART" id="SM00990">
    <property type="entry name" value="VRR_NUC"/>
    <property type="match status" value="1"/>
</dbReference>
<keyword evidence="8" id="KW-0863">Zinc-finger</keyword>
<evidence type="ECO:0000256" key="7">
    <source>
        <dbReference type="ARBA" id="ARBA00022763"/>
    </source>
</evidence>
<dbReference type="PANTHER" id="PTHR15749">
    <property type="entry name" value="FANCONI-ASSOCIATED NUCLEASE 1"/>
    <property type="match status" value="1"/>
</dbReference>
<dbReference type="GO" id="GO:0017108">
    <property type="term" value="F:5'-flap endonuclease activity"/>
    <property type="evidence" value="ECO:0007669"/>
    <property type="project" value="TreeGrafter"/>
</dbReference>
<keyword evidence="4 17" id="KW-0540">Nuclease</keyword>
<evidence type="ECO:0000256" key="15">
    <source>
        <dbReference type="ARBA" id="ARBA00023211"/>
    </source>
</evidence>
<dbReference type="GO" id="GO:0005732">
    <property type="term" value="C:sno(s)RNA-containing ribonucleoprotein complex"/>
    <property type="evidence" value="ECO:0007669"/>
    <property type="project" value="InterPro"/>
</dbReference>
<keyword evidence="9 17" id="KW-0378">Hydrolase</keyword>
<dbReference type="GO" id="GO:0036297">
    <property type="term" value="P:interstrand cross-link repair"/>
    <property type="evidence" value="ECO:0007669"/>
    <property type="project" value="InterPro"/>
</dbReference>
<dbReference type="GO" id="GO:0006364">
    <property type="term" value="P:rRNA processing"/>
    <property type="evidence" value="ECO:0007669"/>
    <property type="project" value="InterPro"/>
</dbReference>
<dbReference type="InterPro" id="IPR011856">
    <property type="entry name" value="tRNA_endonuc-like_dom_sf"/>
</dbReference>
<dbReference type="Pfam" id="PF21169">
    <property type="entry name" value="Fan1_SAP"/>
    <property type="match status" value="1"/>
</dbReference>
<keyword evidence="15 17" id="KW-0464">Manganese</keyword>
<evidence type="ECO:0000256" key="18">
    <source>
        <dbReference type="SAM" id="MobiDB-lite"/>
    </source>
</evidence>
<dbReference type="GO" id="GO:0034457">
    <property type="term" value="C:Mpp10 complex"/>
    <property type="evidence" value="ECO:0007669"/>
    <property type="project" value="InterPro"/>
</dbReference>
<feature type="region of interest" description="Disordered" evidence="18">
    <location>
        <begin position="540"/>
        <end position="579"/>
    </location>
</feature>
<dbReference type="GO" id="GO:0008409">
    <property type="term" value="F:5'-3' exonuclease activity"/>
    <property type="evidence" value="ECO:0007669"/>
    <property type="project" value="TreeGrafter"/>
</dbReference>
<dbReference type="InterPro" id="IPR033315">
    <property type="entry name" value="Fan1-like"/>
</dbReference>
<dbReference type="EC" id="3.1.4.1" evidence="17"/>
<dbReference type="Pfam" id="PF21315">
    <property type="entry name" value="FAN1_HTH"/>
    <property type="match status" value="1"/>
</dbReference>
<dbReference type="GO" id="GO:0070336">
    <property type="term" value="F:flap-structured DNA binding"/>
    <property type="evidence" value="ECO:0007669"/>
    <property type="project" value="TreeGrafter"/>
</dbReference>
<dbReference type="InterPro" id="IPR049138">
    <property type="entry name" value="Fan1_SAP_met"/>
</dbReference>